<keyword evidence="1" id="KW-0472">Membrane</keyword>
<dbReference type="AlphaFoldDB" id="A0A918VCA0"/>
<keyword evidence="4" id="KW-1185">Reference proteome</keyword>
<accession>A0A918VCA0</accession>
<sequence>MTQGTHLFARDERGNISPLYALVLMVLIALAGVGFDYGRLVAMQSELQNAADQAALAAASQLDGQDDAMVRARNAATTTFAQASSEYANVTRIANDGEGATVSGLTFTFFESYENDATGPQVTSDADGARAHVVRVTANGRKVFYALTPVVGAFTSGAISANAMAMLKRAACNVPSIMVCVDRNDFPLPADAGKALRMRWKSSKDISPLAPGNWGFLDIEGVPDSQYELGENNNPGCINLENLITEPGFRNTEPEALNTRFDMPTNKLQCKENGDFCPSENTRKNYALAFTGTVTSPNATLTIADVRGALSCPATVPTGKPSWVPFGDIAVIDRPSVDAFTLDSCFYSGTCTYLGDGNWNIERYLAAHHPGVLASAFDTGSRYEVYQWEIANKATRLAPRIVGFNPDAKPQKTGANYRHSITYHCSYPQPKFSTPLAPSATQKDRRVVTVAAALCEGITGRKPVDILGWMDVLILDPSEPAEPGTIHAEVIGPALRPGNLSGFQYYGKDRAVLIR</sequence>
<feature type="transmembrane region" description="Helical" evidence="1">
    <location>
        <begin position="143"/>
        <end position="167"/>
    </location>
</feature>
<feature type="transmembrane region" description="Helical" evidence="1">
    <location>
        <begin position="20"/>
        <end position="38"/>
    </location>
</feature>
<evidence type="ECO:0000259" key="2">
    <source>
        <dbReference type="Pfam" id="PF13400"/>
    </source>
</evidence>
<gene>
    <name evidence="3" type="ORF">GCM10011617_04650</name>
</gene>
<keyword evidence="1" id="KW-1133">Transmembrane helix</keyword>
<comment type="caution">
    <text evidence="3">The sequence shown here is derived from an EMBL/GenBank/DDBJ whole genome shotgun (WGS) entry which is preliminary data.</text>
</comment>
<evidence type="ECO:0000313" key="4">
    <source>
        <dbReference type="Proteomes" id="UP000634139"/>
    </source>
</evidence>
<protein>
    <recommendedName>
        <fullName evidence="2">Putative Flp pilus-assembly TadG-like N-terminal domain-containing protein</fullName>
    </recommendedName>
</protein>
<reference evidence="3" key="2">
    <citation type="submission" date="2020-09" db="EMBL/GenBank/DDBJ databases">
        <authorList>
            <person name="Sun Q."/>
            <person name="Kim S."/>
        </authorList>
    </citation>
    <scope>NUCLEOTIDE SEQUENCE</scope>
    <source>
        <strain evidence="3">KCTC 32422</strain>
    </source>
</reference>
<keyword evidence="1" id="KW-0812">Transmembrane</keyword>
<dbReference type="RefSeq" id="WP_189538779.1">
    <property type="nucleotide sequence ID" value="NZ_BMZD01000001.1"/>
</dbReference>
<name>A0A918VCA0_9SPHN</name>
<organism evidence="3 4">
    <name type="scientific">Novosphingobium arvoryzae</name>
    <dbReference type="NCBI Taxonomy" id="1256514"/>
    <lineage>
        <taxon>Bacteria</taxon>
        <taxon>Pseudomonadati</taxon>
        <taxon>Pseudomonadota</taxon>
        <taxon>Alphaproteobacteria</taxon>
        <taxon>Sphingomonadales</taxon>
        <taxon>Sphingomonadaceae</taxon>
        <taxon>Novosphingobium</taxon>
    </lineage>
</organism>
<evidence type="ECO:0000256" key="1">
    <source>
        <dbReference type="SAM" id="Phobius"/>
    </source>
</evidence>
<feature type="domain" description="Putative Flp pilus-assembly TadG-like N-terminal" evidence="2">
    <location>
        <begin position="14"/>
        <end position="60"/>
    </location>
</feature>
<dbReference type="InterPro" id="IPR028087">
    <property type="entry name" value="Tad_N"/>
</dbReference>
<reference evidence="3" key="1">
    <citation type="journal article" date="2014" name="Int. J. Syst. Evol. Microbiol.">
        <title>Complete genome sequence of Corynebacterium casei LMG S-19264T (=DSM 44701T), isolated from a smear-ripened cheese.</title>
        <authorList>
            <consortium name="US DOE Joint Genome Institute (JGI-PGF)"/>
            <person name="Walter F."/>
            <person name="Albersmeier A."/>
            <person name="Kalinowski J."/>
            <person name="Ruckert C."/>
        </authorList>
    </citation>
    <scope>NUCLEOTIDE SEQUENCE</scope>
    <source>
        <strain evidence="3">KCTC 32422</strain>
    </source>
</reference>
<dbReference type="Pfam" id="PF13400">
    <property type="entry name" value="Tad"/>
    <property type="match status" value="1"/>
</dbReference>
<dbReference type="EMBL" id="BMZD01000001">
    <property type="protein sequence ID" value="GGZ88771.1"/>
    <property type="molecule type" value="Genomic_DNA"/>
</dbReference>
<proteinExistence type="predicted"/>
<evidence type="ECO:0000313" key="3">
    <source>
        <dbReference type="EMBL" id="GGZ88771.1"/>
    </source>
</evidence>
<dbReference type="Proteomes" id="UP000634139">
    <property type="component" value="Unassembled WGS sequence"/>
</dbReference>